<name>F0EIH0_ENTCA</name>
<dbReference type="HOGENOM" id="CLU_2568433_0_0_9"/>
<protein>
    <submittedName>
        <fullName evidence="1">Uncharacterized protein</fullName>
    </submittedName>
</protein>
<evidence type="ECO:0000313" key="1">
    <source>
        <dbReference type="EMBL" id="EGC69870.1"/>
    </source>
</evidence>
<sequence>MNKQDPIPKKGTLNDSQHWHLGLLVTLYHNHKVDQGYPYYLALQDYFTRDDGPEIEDEEFALVISVFSNYVLSELEKANES</sequence>
<organism evidence="1 2">
    <name type="scientific">Enterococcus casseliflavus ATCC 12755</name>
    <dbReference type="NCBI Taxonomy" id="888066"/>
    <lineage>
        <taxon>Bacteria</taxon>
        <taxon>Bacillati</taxon>
        <taxon>Bacillota</taxon>
        <taxon>Bacilli</taxon>
        <taxon>Lactobacillales</taxon>
        <taxon>Enterococcaceae</taxon>
        <taxon>Enterococcus</taxon>
    </lineage>
</organism>
<comment type="caution">
    <text evidence="1">The sequence shown here is derived from an EMBL/GenBank/DDBJ whole genome shotgun (WGS) entry which is preliminary data.</text>
</comment>
<accession>F0EIH0</accession>
<evidence type="ECO:0000313" key="2">
    <source>
        <dbReference type="Proteomes" id="UP000004835"/>
    </source>
</evidence>
<gene>
    <name evidence="1" type="ORF">HMPREF9087_1258</name>
</gene>
<dbReference type="Proteomes" id="UP000004835">
    <property type="component" value="Unassembled WGS sequence"/>
</dbReference>
<reference evidence="1 2" key="1">
    <citation type="submission" date="2011-01" db="EMBL/GenBank/DDBJ databases">
        <authorList>
            <person name="Muzny D."/>
            <person name="Qin X."/>
            <person name="Deng J."/>
            <person name="Jiang H."/>
            <person name="Liu Y."/>
            <person name="Qu J."/>
            <person name="Song X.-Z."/>
            <person name="Zhang L."/>
            <person name="Thornton R."/>
            <person name="Coyle M."/>
            <person name="Francisco L."/>
            <person name="Jackson L."/>
            <person name="Javaid M."/>
            <person name="Korchina V."/>
            <person name="Kovar C."/>
            <person name="Mata R."/>
            <person name="Mathew T."/>
            <person name="Ngo R."/>
            <person name="Nguyen L."/>
            <person name="Nguyen N."/>
            <person name="Okwuonu G."/>
            <person name="Ongeri F."/>
            <person name="Pham C."/>
            <person name="Simmons D."/>
            <person name="Wilczek-Boney K."/>
            <person name="Hale W."/>
            <person name="Jakkamsetti A."/>
            <person name="Pham P."/>
            <person name="Ruth R."/>
            <person name="San Lucas F."/>
            <person name="Warren J."/>
            <person name="Zhang J."/>
            <person name="Zhao Z."/>
            <person name="Zhou C."/>
            <person name="Zhu D."/>
            <person name="Lee S."/>
            <person name="Bess C."/>
            <person name="Blankenburg K."/>
            <person name="Forbes L."/>
            <person name="Fu Q."/>
            <person name="Gubbala S."/>
            <person name="Hirani K."/>
            <person name="Jayaseelan J.C."/>
            <person name="Lara F."/>
            <person name="Munidasa M."/>
            <person name="Palculict T."/>
            <person name="Patil S."/>
            <person name="Pu L.-L."/>
            <person name="Saada N."/>
            <person name="Tang L."/>
            <person name="Weissenberger G."/>
            <person name="Zhu Y."/>
            <person name="Hemphill L."/>
            <person name="Shang Y."/>
            <person name="Youmans B."/>
            <person name="Ayvaz T."/>
            <person name="Ross M."/>
            <person name="Santibanez J."/>
            <person name="Aqrawi P."/>
            <person name="Gross S."/>
            <person name="Joshi V."/>
            <person name="Fowler G."/>
            <person name="Nazareth L."/>
            <person name="Reid J."/>
            <person name="Worley K."/>
            <person name="Petrosino J."/>
            <person name="Highlander S."/>
            <person name="Gibbs R."/>
        </authorList>
    </citation>
    <scope>NUCLEOTIDE SEQUENCE [LARGE SCALE GENOMIC DNA]</scope>
    <source>
        <strain evidence="1 2">ATCC 12755</strain>
    </source>
</reference>
<proteinExistence type="predicted"/>
<dbReference type="EMBL" id="AEWT01000010">
    <property type="protein sequence ID" value="EGC69870.1"/>
    <property type="molecule type" value="Genomic_DNA"/>
</dbReference>
<dbReference type="AlphaFoldDB" id="F0EIH0"/>
<dbReference type="RefSeq" id="WP_005234004.1">
    <property type="nucleotide sequence ID" value="NZ_GL872323.1"/>
</dbReference>